<feature type="region of interest" description="Disordered" evidence="1">
    <location>
        <begin position="304"/>
        <end position="334"/>
    </location>
</feature>
<reference evidence="5" key="2">
    <citation type="submission" date="2015-01" db="EMBL/GenBank/DDBJ databases">
        <title>Evolutionary Origins and Diversification of the Mycorrhizal Mutualists.</title>
        <authorList>
            <consortium name="DOE Joint Genome Institute"/>
            <consortium name="Mycorrhizal Genomics Consortium"/>
            <person name="Kohler A."/>
            <person name="Kuo A."/>
            <person name="Nagy L.G."/>
            <person name="Floudas D."/>
            <person name="Copeland A."/>
            <person name="Barry K.W."/>
            <person name="Cichocki N."/>
            <person name="Veneault-Fourrey C."/>
            <person name="LaButti K."/>
            <person name="Lindquist E.A."/>
            <person name="Lipzen A."/>
            <person name="Lundell T."/>
            <person name="Morin E."/>
            <person name="Murat C."/>
            <person name="Riley R."/>
            <person name="Ohm R."/>
            <person name="Sun H."/>
            <person name="Tunlid A."/>
            <person name="Henrissat B."/>
            <person name="Grigoriev I.V."/>
            <person name="Hibbett D.S."/>
            <person name="Martin F."/>
        </authorList>
    </citation>
    <scope>NUCLEOTIDE SEQUENCE [LARGE SCALE GENOMIC DNA]</scope>
    <source>
        <strain evidence="5">ATCC 200175</strain>
    </source>
</reference>
<sequence length="467" mass="49038">MPYFPQVLKFALYLALSSSLVSGFSFTFTSQPQQCSNLSLQITGSGTPPYSVLIIPYGPTPLPNNIEARTIVYQEFSGDSSSVSFQLKYPTNSQFVAVVSDSTGFGTGGTSVAASVMGTSDSSCYNATQNVSPAFPFNISPPNQLVQCSASRLWWNSDQVQGTPNFQGVIPGGQSFSIPVGQVTQVADEGSGFNWTPAVRAGSTLMIVAGDNRGLGTGGSEPYNVQAGLNPNSSCLTNNSPSSTAGAPAGGAYPTNSSGDETGSSTPHPHSSHLTCTSGGVIGGLAAIAILALAGFYIIRRKTSPRSQKERPVDLLQGDPDDNEPPPNTELPQYYQPEPFLATAPTEVSSAYAQEDGGRRSFVSGSNLLHDSLPASRYGTSDRRQSGLTTFSDPRSATPELDGTGAPSGSMTGLTSSRKSPMPRQLRPVNIIQHEDAGLSNPEDGEQAETIELPPAYTNIRKTLEQS</sequence>
<keyword evidence="2" id="KW-1133">Transmembrane helix</keyword>
<evidence type="ECO:0000313" key="4">
    <source>
        <dbReference type="EMBL" id="KIJ15865.1"/>
    </source>
</evidence>
<dbReference type="OrthoDB" id="3267813at2759"/>
<organism evidence="4 5">
    <name type="scientific">Paxillus involutus ATCC 200175</name>
    <dbReference type="NCBI Taxonomy" id="664439"/>
    <lineage>
        <taxon>Eukaryota</taxon>
        <taxon>Fungi</taxon>
        <taxon>Dikarya</taxon>
        <taxon>Basidiomycota</taxon>
        <taxon>Agaricomycotina</taxon>
        <taxon>Agaricomycetes</taxon>
        <taxon>Agaricomycetidae</taxon>
        <taxon>Boletales</taxon>
        <taxon>Paxilineae</taxon>
        <taxon>Paxillaceae</taxon>
        <taxon>Paxillus</taxon>
    </lineage>
</organism>
<reference evidence="4 5" key="1">
    <citation type="submission" date="2014-06" db="EMBL/GenBank/DDBJ databases">
        <authorList>
            <consortium name="DOE Joint Genome Institute"/>
            <person name="Kuo A."/>
            <person name="Kohler A."/>
            <person name="Nagy L.G."/>
            <person name="Floudas D."/>
            <person name="Copeland A."/>
            <person name="Barry K.W."/>
            <person name="Cichocki N."/>
            <person name="Veneault-Fourrey C."/>
            <person name="LaButti K."/>
            <person name="Lindquist E.A."/>
            <person name="Lipzen A."/>
            <person name="Lundell T."/>
            <person name="Morin E."/>
            <person name="Murat C."/>
            <person name="Sun H."/>
            <person name="Tunlid A."/>
            <person name="Henrissat B."/>
            <person name="Grigoriev I.V."/>
            <person name="Hibbett D.S."/>
            <person name="Martin F."/>
            <person name="Nordberg H.P."/>
            <person name="Cantor M.N."/>
            <person name="Hua S.X."/>
        </authorList>
    </citation>
    <scope>NUCLEOTIDE SEQUENCE [LARGE SCALE GENOMIC DNA]</scope>
    <source>
        <strain evidence="4 5">ATCC 200175</strain>
    </source>
</reference>
<feature type="compositionally biased region" description="Polar residues" evidence="1">
    <location>
        <begin position="386"/>
        <end position="395"/>
    </location>
</feature>
<feature type="region of interest" description="Disordered" evidence="1">
    <location>
        <begin position="234"/>
        <end position="273"/>
    </location>
</feature>
<dbReference type="EMBL" id="KN819335">
    <property type="protein sequence ID" value="KIJ15865.1"/>
    <property type="molecule type" value="Genomic_DNA"/>
</dbReference>
<feature type="signal peptide" evidence="3">
    <location>
        <begin position="1"/>
        <end position="23"/>
    </location>
</feature>
<protein>
    <submittedName>
        <fullName evidence="4">Uncharacterized protein</fullName>
    </submittedName>
</protein>
<name>A0A0C9TJP9_PAXIN</name>
<evidence type="ECO:0000256" key="3">
    <source>
        <dbReference type="SAM" id="SignalP"/>
    </source>
</evidence>
<keyword evidence="2" id="KW-0472">Membrane</keyword>
<keyword evidence="5" id="KW-1185">Reference proteome</keyword>
<dbReference type="Proteomes" id="UP000053647">
    <property type="component" value="Unassembled WGS sequence"/>
</dbReference>
<feature type="compositionally biased region" description="Low complexity" evidence="1">
    <location>
        <begin position="264"/>
        <end position="273"/>
    </location>
</feature>
<dbReference type="HOGENOM" id="CLU_033085_0_0_1"/>
<feature type="transmembrane region" description="Helical" evidence="2">
    <location>
        <begin position="279"/>
        <end position="299"/>
    </location>
</feature>
<dbReference type="AlphaFoldDB" id="A0A0C9TJP9"/>
<keyword evidence="2" id="KW-0812">Transmembrane</keyword>
<evidence type="ECO:0000256" key="2">
    <source>
        <dbReference type="SAM" id="Phobius"/>
    </source>
</evidence>
<feature type="chain" id="PRO_5002203641" evidence="3">
    <location>
        <begin position="24"/>
        <end position="467"/>
    </location>
</feature>
<keyword evidence="3" id="KW-0732">Signal</keyword>
<feature type="compositionally biased region" description="Polar residues" evidence="1">
    <location>
        <begin position="407"/>
        <end position="419"/>
    </location>
</feature>
<feature type="region of interest" description="Disordered" evidence="1">
    <location>
        <begin position="363"/>
        <end position="425"/>
    </location>
</feature>
<gene>
    <name evidence="4" type="ORF">PAXINDRAFT_76738</name>
</gene>
<accession>A0A0C9TJP9</accession>
<feature type="compositionally biased region" description="Low complexity" evidence="1">
    <location>
        <begin position="238"/>
        <end position="256"/>
    </location>
</feature>
<proteinExistence type="predicted"/>
<evidence type="ECO:0000256" key="1">
    <source>
        <dbReference type="SAM" id="MobiDB-lite"/>
    </source>
</evidence>
<evidence type="ECO:0000313" key="5">
    <source>
        <dbReference type="Proteomes" id="UP000053647"/>
    </source>
</evidence>